<evidence type="ECO:0000256" key="4">
    <source>
        <dbReference type="SAM" id="MobiDB-lite"/>
    </source>
</evidence>
<dbReference type="GO" id="GO:0008234">
    <property type="term" value="F:cysteine-type peptidase activity"/>
    <property type="evidence" value="ECO:0007669"/>
    <property type="project" value="InterPro"/>
</dbReference>
<dbReference type="GO" id="GO:0006508">
    <property type="term" value="P:proteolysis"/>
    <property type="evidence" value="ECO:0007669"/>
    <property type="project" value="UniProtKB-KW"/>
</dbReference>
<evidence type="ECO:0000313" key="7">
    <source>
        <dbReference type="Proteomes" id="UP000796880"/>
    </source>
</evidence>
<sequence>MASTSGRKFRRLVKGITGYGRVPKKSAMLTTPYTPLQDSDTSFHPPRVDSSASTGDVPTLMYDPYRAVETHRRTLLMDFLDDSSRPSHSVDIMVLDKSSFHTIMTSGAWLQSDELFYYRFEAHAPVMHKKYTHPSERSPSPSRDWTLDMNDDIMTNYVKGISPLLSRSWRGIDCVYIPVNNENKHWLAAEVDLMRRHVTLYDSSCTASNDWF</sequence>
<evidence type="ECO:0000313" key="6">
    <source>
        <dbReference type="EMBL" id="KAF3454919.1"/>
    </source>
</evidence>
<dbReference type="InterPro" id="IPR003653">
    <property type="entry name" value="Peptidase_C48_C"/>
</dbReference>
<evidence type="ECO:0000259" key="5">
    <source>
        <dbReference type="PROSITE" id="PS50600"/>
    </source>
</evidence>
<dbReference type="OrthoDB" id="1302742at2759"/>
<protein>
    <recommendedName>
        <fullName evidence="5">Ubiquitin-like protease family profile domain-containing protein</fullName>
    </recommendedName>
</protein>
<evidence type="ECO:0000256" key="3">
    <source>
        <dbReference type="ARBA" id="ARBA00022801"/>
    </source>
</evidence>
<organism evidence="6 7">
    <name type="scientific">Rhamnella rubrinervis</name>
    <dbReference type="NCBI Taxonomy" id="2594499"/>
    <lineage>
        <taxon>Eukaryota</taxon>
        <taxon>Viridiplantae</taxon>
        <taxon>Streptophyta</taxon>
        <taxon>Embryophyta</taxon>
        <taxon>Tracheophyta</taxon>
        <taxon>Spermatophyta</taxon>
        <taxon>Magnoliopsida</taxon>
        <taxon>eudicotyledons</taxon>
        <taxon>Gunneridae</taxon>
        <taxon>Pentapetalae</taxon>
        <taxon>rosids</taxon>
        <taxon>fabids</taxon>
        <taxon>Rosales</taxon>
        <taxon>Rhamnaceae</taxon>
        <taxon>rhamnoid group</taxon>
        <taxon>Rhamneae</taxon>
        <taxon>Rhamnella</taxon>
    </lineage>
</organism>
<dbReference type="Gene3D" id="3.40.395.10">
    <property type="entry name" value="Adenoviral Proteinase, Chain A"/>
    <property type="match status" value="1"/>
</dbReference>
<feature type="region of interest" description="Disordered" evidence="4">
    <location>
        <begin position="36"/>
        <end position="55"/>
    </location>
</feature>
<keyword evidence="2" id="KW-0645">Protease</keyword>
<name>A0A8K0HNU6_9ROSA</name>
<reference evidence="6" key="1">
    <citation type="submission" date="2020-03" db="EMBL/GenBank/DDBJ databases">
        <title>A high-quality chromosome-level genome assembly of a woody plant with both climbing and erect habits, Rhamnella rubrinervis.</title>
        <authorList>
            <person name="Lu Z."/>
            <person name="Yang Y."/>
            <person name="Zhu X."/>
            <person name="Sun Y."/>
        </authorList>
    </citation>
    <scope>NUCLEOTIDE SEQUENCE</scope>
    <source>
        <strain evidence="6">BYM</strain>
        <tissue evidence="6">Leaf</tissue>
    </source>
</reference>
<dbReference type="PROSITE" id="PS50600">
    <property type="entry name" value="ULP_PROTEASE"/>
    <property type="match status" value="1"/>
</dbReference>
<dbReference type="AlphaFoldDB" id="A0A8K0HNU6"/>
<dbReference type="Pfam" id="PF02902">
    <property type="entry name" value="Peptidase_C48"/>
    <property type="match status" value="1"/>
</dbReference>
<keyword evidence="7" id="KW-1185">Reference proteome</keyword>
<feature type="domain" description="Ubiquitin-like protease family profile" evidence="5">
    <location>
        <begin position="50"/>
        <end position="212"/>
    </location>
</feature>
<accession>A0A8K0HNU6</accession>
<evidence type="ECO:0000256" key="1">
    <source>
        <dbReference type="ARBA" id="ARBA00005234"/>
    </source>
</evidence>
<comment type="similarity">
    <text evidence="1">Belongs to the peptidase C48 family.</text>
</comment>
<proteinExistence type="inferred from homology"/>
<dbReference type="EMBL" id="VOIH02000002">
    <property type="protein sequence ID" value="KAF3454919.1"/>
    <property type="molecule type" value="Genomic_DNA"/>
</dbReference>
<keyword evidence="3" id="KW-0378">Hydrolase</keyword>
<gene>
    <name evidence="6" type="ORF">FNV43_RR05367</name>
</gene>
<comment type="caution">
    <text evidence="6">The sequence shown here is derived from an EMBL/GenBank/DDBJ whole genome shotgun (WGS) entry which is preliminary data.</text>
</comment>
<evidence type="ECO:0000256" key="2">
    <source>
        <dbReference type="ARBA" id="ARBA00022670"/>
    </source>
</evidence>
<dbReference type="InterPro" id="IPR038765">
    <property type="entry name" value="Papain-like_cys_pep_sf"/>
</dbReference>
<dbReference type="Proteomes" id="UP000796880">
    <property type="component" value="Unassembled WGS sequence"/>
</dbReference>
<dbReference type="SUPFAM" id="SSF54001">
    <property type="entry name" value="Cysteine proteinases"/>
    <property type="match status" value="1"/>
</dbReference>